<keyword evidence="3" id="KW-0285">Flavoprotein</keyword>
<evidence type="ECO:0000256" key="2">
    <source>
        <dbReference type="ARBA" id="ARBA00010790"/>
    </source>
</evidence>
<dbReference type="InterPro" id="IPR051473">
    <property type="entry name" value="P2Ox-like"/>
</dbReference>
<dbReference type="RefSeq" id="WP_149299694.1">
    <property type="nucleotide sequence ID" value="NZ_VTWH01000002.1"/>
</dbReference>
<dbReference type="InterPro" id="IPR007867">
    <property type="entry name" value="GMC_OxRtase_C"/>
</dbReference>
<evidence type="ECO:0000313" key="7">
    <source>
        <dbReference type="EMBL" id="KAA0970585.1"/>
    </source>
</evidence>
<comment type="similarity">
    <text evidence="2">Belongs to the GMC oxidoreductase family.</text>
</comment>
<dbReference type="PANTHER" id="PTHR42784:SF1">
    <property type="entry name" value="PYRANOSE 2-OXIDASE"/>
    <property type="match status" value="1"/>
</dbReference>
<evidence type="ECO:0000256" key="4">
    <source>
        <dbReference type="ARBA" id="ARBA00022827"/>
    </source>
</evidence>
<comment type="caution">
    <text evidence="7">The sequence shown here is derived from an EMBL/GenBank/DDBJ whole genome shotgun (WGS) entry which is preliminary data.</text>
</comment>
<dbReference type="Proteomes" id="UP000324738">
    <property type="component" value="Unassembled WGS sequence"/>
</dbReference>
<dbReference type="AlphaFoldDB" id="A0A5B0DXH2"/>
<gene>
    <name evidence="7" type="ORF">FPY71_08785</name>
</gene>
<comment type="cofactor">
    <cofactor evidence="1">
        <name>FAD</name>
        <dbReference type="ChEBI" id="CHEBI:57692"/>
    </cofactor>
</comment>
<dbReference type="SUPFAM" id="SSF51905">
    <property type="entry name" value="FAD/NAD(P)-binding domain"/>
    <property type="match status" value="1"/>
</dbReference>
<dbReference type="OrthoDB" id="9798604at2"/>
<name>A0A5B0DXH2_9HYPH</name>
<dbReference type="PANTHER" id="PTHR42784">
    <property type="entry name" value="PYRANOSE 2-OXIDASE"/>
    <property type="match status" value="1"/>
</dbReference>
<accession>A0A5B0DXH2</accession>
<evidence type="ECO:0000256" key="5">
    <source>
        <dbReference type="ARBA" id="ARBA00023002"/>
    </source>
</evidence>
<dbReference type="EMBL" id="VTWH01000002">
    <property type="protein sequence ID" value="KAA0970585.1"/>
    <property type="molecule type" value="Genomic_DNA"/>
</dbReference>
<dbReference type="Pfam" id="PF05199">
    <property type="entry name" value="GMC_oxred_C"/>
    <property type="match status" value="1"/>
</dbReference>
<evidence type="ECO:0000259" key="6">
    <source>
        <dbReference type="Pfam" id="PF05199"/>
    </source>
</evidence>
<dbReference type="Gene3D" id="3.50.50.60">
    <property type="entry name" value="FAD/NAD(P)-binding domain"/>
    <property type="match status" value="2"/>
</dbReference>
<dbReference type="InterPro" id="IPR036188">
    <property type="entry name" value="FAD/NAD-bd_sf"/>
</dbReference>
<feature type="domain" description="Glucose-methanol-choline oxidoreductase C-terminal" evidence="6">
    <location>
        <begin position="408"/>
        <end position="535"/>
    </location>
</feature>
<keyword evidence="5" id="KW-0560">Oxidoreductase</keyword>
<evidence type="ECO:0000313" key="8">
    <source>
        <dbReference type="Proteomes" id="UP000324738"/>
    </source>
</evidence>
<keyword evidence="8" id="KW-1185">Reference proteome</keyword>
<keyword evidence="4" id="KW-0274">FAD</keyword>
<protein>
    <submittedName>
        <fullName evidence="7">GMC family oxidoreductase</fullName>
    </submittedName>
</protein>
<dbReference type="GO" id="GO:0016614">
    <property type="term" value="F:oxidoreductase activity, acting on CH-OH group of donors"/>
    <property type="evidence" value="ECO:0007669"/>
    <property type="project" value="InterPro"/>
</dbReference>
<reference evidence="7 8" key="1">
    <citation type="submission" date="2019-08" db="EMBL/GenBank/DDBJ databases">
        <title>Aureimonas fodiniaquatilis sp. nov., isolated from a coal mine wastewater.</title>
        <authorList>
            <person name="Kim W."/>
        </authorList>
    </citation>
    <scope>NUCLEOTIDE SEQUENCE [LARGE SCALE GENOMIC DNA]</scope>
    <source>
        <strain evidence="7 8">CAU 1482</strain>
    </source>
</reference>
<proteinExistence type="inferred from homology"/>
<evidence type="ECO:0000256" key="1">
    <source>
        <dbReference type="ARBA" id="ARBA00001974"/>
    </source>
</evidence>
<evidence type="ECO:0000256" key="3">
    <source>
        <dbReference type="ARBA" id="ARBA00022630"/>
    </source>
</evidence>
<sequence length="555" mass="61117">MINDDLDGLDDHFSGVCIVGAGPVGISLAVELARLSVPVLLLESGGKKRDPEIQALSQADFSKADSHDDMTIAVARMLGGTSNFWGARCVIYDPVDFMPRPGLVDAKWPIEYQDVYKHYARACELADTGQLVYSAPIAGLETDDKSFSFDSLERWANEQKLQVTHRKILSESPLIDVRLHSAVTDIGLGDDGKVRDVEISRADGSGKRRLGVSTLVLTAGGLESTRLLLATRRKSPDLFGGPDGPLGRYYMGHVIGEIADMTLTSDRLDKAFDFFVHESGSYVRRRFVPSVETQLQEGILNTSLWPVVPPVADPRHQSSILSLVYLVMAYGPVGRLIVAEAIRRRHVSDKPQDVLKHVRNVLSGMPEAARHASNFLIRRYTGKERLPGLFVPNKSRRYGLSYHSEHSPDASSRVWLTDKTDALGLPRLEIDQRFPEADAQSVVKVHDLFEKWLHTTGFGTLEYRMPREDRVAGVMAQARHGTHQIGLIRMADNRREGVVDANLRSFDLDNLYVASAAVLPTSGQANPTLTAIALAVRLANHLAESRFATQAAVAA</sequence>
<organism evidence="7 8">
    <name type="scientific">Aureimonas fodinaquatilis</name>
    <dbReference type="NCBI Taxonomy" id="2565783"/>
    <lineage>
        <taxon>Bacteria</taxon>
        <taxon>Pseudomonadati</taxon>
        <taxon>Pseudomonadota</taxon>
        <taxon>Alphaproteobacteria</taxon>
        <taxon>Hyphomicrobiales</taxon>
        <taxon>Aurantimonadaceae</taxon>
        <taxon>Aureimonas</taxon>
    </lineage>
</organism>